<dbReference type="PROSITE" id="PS50977">
    <property type="entry name" value="HTH_TETR_2"/>
    <property type="match status" value="1"/>
</dbReference>
<dbReference type="GO" id="GO:0045892">
    <property type="term" value="P:negative regulation of DNA-templated transcription"/>
    <property type="evidence" value="ECO:0007669"/>
    <property type="project" value="UniProtKB-ARBA"/>
</dbReference>
<dbReference type="FunFam" id="1.10.10.60:FF:000141">
    <property type="entry name" value="TetR family transcriptional regulator"/>
    <property type="match status" value="1"/>
</dbReference>
<dbReference type="PRINTS" id="PR00455">
    <property type="entry name" value="HTHTETR"/>
</dbReference>
<dbReference type="GeneID" id="33898445"/>
<protein>
    <submittedName>
        <fullName evidence="6">Transcriptional regulator, TetR family</fullName>
    </submittedName>
</protein>
<dbReference type="PANTHER" id="PTHR30328">
    <property type="entry name" value="TRANSCRIPTIONAL REPRESSOR"/>
    <property type="match status" value="1"/>
</dbReference>
<comment type="caution">
    <text evidence="6">The sequence shown here is derived from an EMBL/GenBank/DDBJ whole genome shotgun (WGS) entry which is preliminary data.</text>
</comment>
<dbReference type="InterPro" id="IPR036271">
    <property type="entry name" value="Tet_transcr_reg_TetR-rel_C_sf"/>
</dbReference>
<evidence type="ECO:0000313" key="7">
    <source>
        <dbReference type="Proteomes" id="UP000242164"/>
    </source>
</evidence>
<feature type="domain" description="HTH tetR-type" evidence="5">
    <location>
        <begin position="12"/>
        <end position="72"/>
    </location>
</feature>
<dbReference type="InterPro" id="IPR050109">
    <property type="entry name" value="HTH-type_TetR-like_transc_reg"/>
</dbReference>
<dbReference type="EMBL" id="FMIK01000048">
    <property type="protein sequence ID" value="SCM02058.1"/>
    <property type="molecule type" value="Genomic_DNA"/>
</dbReference>
<dbReference type="PANTHER" id="PTHR30328:SF54">
    <property type="entry name" value="HTH-TYPE TRANSCRIPTIONAL REPRESSOR SCO4008"/>
    <property type="match status" value="1"/>
</dbReference>
<evidence type="ECO:0000256" key="2">
    <source>
        <dbReference type="ARBA" id="ARBA00023125"/>
    </source>
</evidence>
<dbReference type="Gene3D" id="1.10.357.10">
    <property type="entry name" value="Tetracycline Repressor, domain 2"/>
    <property type="match status" value="1"/>
</dbReference>
<reference evidence="6 7" key="1">
    <citation type="submission" date="2016-08" db="EMBL/GenBank/DDBJ databases">
        <authorList>
            <person name="Loux V."/>
            <person name="Rue O."/>
        </authorList>
    </citation>
    <scope>NUCLEOTIDE SEQUENCE [LARGE SCALE GENOMIC DNA]</scope>
    <source>
        <strain evidence="6 7">AFSSA_08CEB44bac</strain>
    </source>
</reference>
<gene>
    <name evidence="6" type="ORF">BCB44BAC_03602</name>
</gene>
<evidence type="ECO:0000259" key="5">
    <source>
        <dbReference type="PROSITE" id="PS50977"/>
    </source>
</evidence>
<evidence type="ECO:0000313" key="6">
    <source>
        <dbReference type="EMBL" id="SCM02058.1"/>
    </source>
</evidence>
<keyword evidence="2 4" id="KW-0238">DNA-binding</keyword>
<dbReference type="Proteomes" id="UP000242164">
    <property type="component" value="Unassembled WGS sequence"/>
</dbReference>
<accession>A0AAX2CLC5</accession>
<dbReference type="Pfam" id="PF00440">
    <property type="entry name" value="TetR_N"/>
    <property type="match status" value="1"/>
</dbReference>
<keyword evidence="1" id="KW-0805">Transcription regulation</keyword>
<dbReference type="SUPFAM" id="SSF48498">
    <property type="entry name" value="Tetracyclin repressor-like, C-terminal domain"/>
    <property type="match status" value="1"/>
</dbReference>
<sequence length="215" mass="24821">MGIIERKEREKKIRREDILKAAEAVFFAKGYEGATMDEIANVAEYSKRTLYSYFQSKEQLLHGIIYRAYQALNRIVSDTLDEREDLNGIMKLKLLGKAYVRFIQLHPKYFEMIVLYNGAMSELPADDEFKVMSDLEGEKTFHYLVNLLQEGIKDSSVRADIDVTKTAFVLYANIIGMSNLALSKESYLLEHGVEAKEFIAEMFYFLEQSIANHND</sequence>
<dbReference type="AlphaFoldDB" id="A0AAX2CLC5"/>
<evidence type="ECO:0000256" key="1">
    <source>
        <dbReference type="ARBA" id="ARBA00023015"/>
    </source>
</evidence>
<dbReference type="SUPFAM" id="SSF46689">
    <property type="entry name" value="Homeodomain-like"/>
    <property type="match status" value="1"/>
</dbReference>
<dbReference type="InterPro" id="IPR001647">
    <property type="entry name" value="HTH_TetR"/>
</dbReference>
<organism evidence="6 7">
    <name type="scientific">Bacillus cytotoxicus</name>
    <dbReference type="NCBI Taxonomy" id="580165"/>
    <lineage>
        <taxon>Bacteria</taxon>
        <taxon>Bacillati</taxon>
        <taxon>Bacillota</taxon>
        <taxon>Bacilli</taxon>
        <taxon>Bacillales</taxon>
        <taxon>Bacillaceae</taxon>
        <taxon>Bacillus</taxon>
        <taxon>Bacillus cereus group</taxon>
    </lineage>
</organism>
<evidence type="ECO:0000256" key="4">
    <source>
        <dbReference type="PROSITE-ProRule" id="PRU00335"/>
    </source>
</evidence>
<feature type="DNA-binding region" description="H-T-H motif" evidence="4">
    <location>
        <begin position="35"/>
        <end position="54"/>
    </location>
</feature>
<evidence type="ECO:0000256" key="3">
    <source>
        <dbReference type="ARBA" id="ARBA00023163"/>
    </source>
</evidence>
<dbReference type="Gene3D" id="1.10.10.60">
    <property type="entry name" value="Homeodomain-like"/>
    <property type="match status" value="1"/>
</dbReference>
<dbReference type="RefSeq" id="WP_012095660.1">
    <property type="nucleotide sequence ID" value="NZ_CP024096.1"/>
</dbReference>
<dbReference type="InterPro" id="IPR009057">
    <property type="entry name" value="Homeodomain-like_sf"/>
</dbReference>
<keyword evidence="3" id="KW-0804">Transcription</keyword>
<name>A0AAX2CLC5_9BACI</name>
<dbReference type="GO" id="GO:0003677">
    <property type="term" value="F:DNA binding"/>
    <property type="evidence" value="ECO:0007669"/>
    <property type="project" value="UniProtKB-UniRule"/>
</dbReference>
<proteinExistence type="predicted"/>